<feature type="region of interest" description="Disordered" evidence="2">
    <location>
        <begin position="87"/>
        <end position="130"/>
    </location>
</feature>
<keyword evidence="3" id="KW-0472">Membrane</keyword>
<dbReference type="Pfam" id="PF11611">
    <property type="entry name" value="DUF4352"/>
    <property type="match status" value="1"/>
</dbReference>
<evidence type="ECO:0000256" key="2">
    <source>
        <dbReference type="SAM" id="MobiDB-lite"/>
    </source>
</evidence>
<keyword evidence="3" id="KW-1133">Transmembrane helix</keyword>
<dbReference type="SUPFAM" id="SSF81995">
    <property type="entry name" value="beta-sandwich domain of Sec23/24"/>
    <property type="match status" value="1"/>
</dbReference>
<protein>
    <submittedName>
        <fullName evidence="5">DUF4352 domain-containing protein</fullName>
    </submittedName>
</protein>
<feature type="domain" description="DUF4352" evidence="4">
    <location>
        <begin position="126"/>
        <end position="249"/>
    </location>
</feature>
<evidence type="ECO:0000256" key="1">
    <source>
        <dbReference type="ARBA" id="ARBA00022729"/>
    </source>
</evidence>
<gene>
    <name evidence="5" type="ORF">GCM10009823_29620</name>
</gene>
<keyword evidence="3" id="KW-0812">Transmembrane</keyword>
<evidence type="ECO:0000313" key="6">
    <source>
        <dbReference type="Proteomes" id="UP001500984"/>
    </source>
</evidence>
<dbReference type="Proteomes" id="UP001500984">
    <property type="component" value="Unassembled WGS sequence"/>
</dbReference>
<feature type="compositionally biased region" description="Pro residues" evidence="2">
    <location>
        <begin position="1"/>
        <end position="11"/>
    </location>
</feature>
<accession>A0ABN2X453</accession>
<name>A0ABN2X453_9MICO</name>
<dbReference type="Gene3D" id="2.60.40.1240">
    <property type="match status" value="1"/>
</dbReference>
<feature type="compositionally biased region" description="Low complexity" evidence="2">
    <location>
        <begin position="16"/>
        <end position="47"/>
    </location>
</feature>
<feature type="region of interest" description="Disordered" evidence="2">
    <location>
        <begin position="1"/>
        <end position="58"/>
    </location>
</feature>
<proteinExistence type="predicted"/>
<dbReference type="InterPro" id="IPR029051">
    <property type="entry name" value="DUF4352"/>
</dbReference>
<keyword evidence="1" id="KW-0732">Signal</keyword>
<organism evidence="5 6">
    <name type="scientific">Brevibacterium salitolerans</name>
    <dbReference type="NCBI Taxonomy" id="1403566"/>
    <lineage>
        <taxon>Bacteria</taxon>
        <taxon>Bacillati</taxon>
        <taxon>Actinomycetota</taxon>
        <taxon>Actinomycetes</taxon>
        <taxon>Micrococcales</taxon>
        <taxon>Brevibacteriaceae</taxon>
        <taxon>Brevibacterium</taxon>
    </lineage>
</organism>
<sequence length="255" mass="26505">MSVPHNPQPPHDPQHSPRAQAPSPAPGAGSPSPQWASQQSQQWQAQPGHPAPVPQAGKPKKPLLKRWWFWLLVVLAVIIIGGALGGGGEDDAADTGGASSAGADDAAAEEAAEEPEAAEEEPAAEYGLGDTVVSGDWEVTVNAVEEGVAEVGNEYLGASAQGQFVVVDLSVKNAGSTPEYFFEDNITLSDENGNSYNSDSEAGIYADEDALFLEEINPGNTADGVLVFDVPEDVSPSQLEFQGGIFSEAAAVSLR</sequence>
<dbReference type="RefSeq" id="WP_291796876.1">
    <property type="nucleotide sequence ID" value="NZ_BAAAPZ010000017.1"/>
</dbReference>
<evidence type="ECO:0000259" key="4">
    <source>
        <dbReference type="Pfam" id="PF11611"/>
    </source>
</evidence>
<dbReference type="InterPro" id="IPR029050">
    <property type="entry name" value="Immunoprotect_excell_Ig-like"/>
</dbReference>
<comment type="caution">
    <text evidence="5">The sequence shown here is derived from an EMBL/GenBank/DDBJ whole genome shotgun (WGS) entry which is preliminary data.</text>
</comment>
<feature type="compositionally biased region" description="Low complexity" evidence="2">
    <location>
        <begin position="94"/>
        <end position="105"/>
    </location>
</feature>
<keyword evidence="6" id="KW-1185">Reference proteome</keyword>
<feature type="compositionally biased region" description="Acidic residues" evidence="2">
    <location>
        <begin position="106"/>
        <end position="123"/>
    </location>
</feature>
<dbReference type="EMBL" id="BAAAPZ010000017">
    <property type="protein sequence ID" value="GAA2104739.1"/>
    <property type="molecule type" value="Genomic_DNA"/>
</dbReference>
<evidence type="ECO:0000313" key="5">
    <source>
        <dbReference type="EMBL" id="GAA2104739.1"/>
    </source>
</evidence>
<reference evidence="5 6" key="1">
    <citation type="journal article" date="2019" name="Int. J. Syst. Evol. Microbiol.">
        <title>The Global Catalogue of Microorganisms (GCM) 10K type strain sequencing project: providing services to taxonomists for standard genome sequencing and annotation.</title>
        <authorList>
            <consortium name="The Broad Institute Genomics Platform"/>
            <consortium name="The Broad Institute Genome Sequencing Center for Infectious Disease"/>
            <person name="Wu L."/>
            <person name="Ma J."/>
        </authorList>
    </citation>
    <scope>NUCLEOTIDE SEQUENCE [LARGE SCALE GENOMIC DNA]</scope>
    <source>
        <strain evidence="5 6">JCM 15900</strain>
    </source>
</reference>
<feature type="transmembrane region" description="Helical" evidence="3">
    <location>
        <begin position="67"/>
        <end position="85"/>
    </location>
</feature>
<evidence type="ECO:0000256" key="3">
    <source>
        <dbReference type="SAM" id="Phobius"/>
    </source>
</evidence>